<dbReference type="InterPro" id="IPR042098">
    <property type="entry name" value="TauD-like_sf"/>
</dbReference>
<proteinExistence type="inferred from homology"/>
<keyword evidence="4" id="KW-0223">Dioxygenase</keyword>
<feature type="region of interest" description="Disordered" evidence="7">
    <location>
        <begin position="1"/>
        <end position="22"/>
    </location>
</feature>
<sequence length="397" mass="44223">MTPPIATSDDHDQPRQQLRSETSIDYDKVEYKYAQYLPYYTPGLKQPPLEEFAHTDVGLRADPEKKNLLQAPGVTVNEITPNIGTELLGIQLSQLSDAQKDELALLAAERGVVVFRDQDFADIGPERQRAFGRYFGPLHVHQMGGHIKDYSEILPVYRDFVNGMGTTIFFVLDGPPSGGDTLYLSTTAAYEHLSEDFRKRISGLYATHSGFSQAAVHQHRDRYIREPIETMHPVVRTHPVGALPFPRGANTRKYGIDADMMLMLMTIGHQKQIPLRQPAVHAEDRRVEAGRKHLGLTVDVLPARHCAISKSAKEARRGDTWCGLPRRRSGRIMRSRGINCSIKGSIKTYIFGLLVRSRHPRSFASKNAGSLRSTPGVAFGVRYAEGISVSAPSSHIS</sequence>
<evidence type="ECO:0000256" key="6">
    <source>
        <dbReference type="ARBA" id="ARBA00023004"/>
    </source>
</evidence>
<evidence type="ECO:0000256" key="5">
    <source>
        <dbReference type="ARBA" id="ARBA00023002"/>
    </source>
</evidence>
<feature type="domain" description="TauD/TfdA-like" evidence="8">
    <location>
        <begin position="76"/>
        <end position="240"/>
    </location>
</feature>
<dbReference type="GeneID" id="25312823"/>
<dbReference type="PANTHER" id="PTHR30468">
    <property type="entry name" value="ALPHA-KETOGLUTARATE-DEPENDENT SULFONATE DIOXYGENASE"/>
    <property type="match status" value="1"/>
</dbReference>
<dbReference type="InterPro" id="IPR051323">
    <property type="entry name" value="AtsK-like"/>
</dbReference>
<keyword evidence="3" id="KW-0479">Metal-binding</keyword>
<comment type="caution">
    <text evidence="9">The sequence shown here is derived from an EMBL/GenBank/DDBJ whole genome shotgun (WGS) entry which is preliminary data.</text>
</comment>
<dbReference type="PANTHER" id="PTHR30468:SF28">
    <property type="entry name" value="ALPHA-KETOGLUTARATE-DEPENDENT TAURINE DIOXYGENASE (AFU_ORTHOLOGUE AFUA_8G02210)-RELATED"/>
    <property type="match status" value="1"/>
</dbReference>
<organism evidence="9 10">
    <name type="scientific">Rasamsonia emersonii (strain ATCC 16479 / CBS 393.64 / IMI 116815)</name>
    <dbReference type="NCBI Taxonomy" id="1408163"/>
    <lineage>
        <taxon>Eukaryota</taxon>
        <taxon>Fungi</taxon>
        <taxon>Dikarya</taxon>
        <taxon>Ascomycota</taxon>
        <taxon>Pezizomycotina</taxon>
        <taxon>Eurotiomycetes</taxon>
        <taxon>Eurotiomycetidae</taxon>
        <taxon>Eurotiales</taxon>
        <taxon>Trichocomaceae</taxon>
        <taxon>Rasamsonia</taxon>
    </lineage>
</organism>
<dbReference type="RefSeq" id="XP_013331790.1">
    <property type="nucleotide sequence ID" value="XM_013476336.1"/>
</dbReference>
<protein>
    <recommendedName>
        <fullName evidence="8">TauD/TfdA-like domain-containing protein</fullName>
    </recommendedName>
</protein>
<dbReference type="InterPro" id="IPR003819">
    <property type="entry name" value="TauD/TfdA-like"/>
</dbReference>
<dbReference type="SUPFAM" id="SSF51197">
    <property type="entry name" value="Clavaminate synthase-like"/>
    <property type="match status" value="1"/>
</dbReference>
<keyword evidence="5" id="KW-0560">Oxidoreductase</keyword>
<evidence type="ECO:0000259" key="8">
    <source>
        <dbReference type="Pfam" id="PF02668"/>
    </source>
</evidence>
<dbReference type="GO" id="GO:0016706">
    <property type="term" value="F:2-oxoglutarate-dependent dioxygenase activity"/>
    <property type="evidence" value="ECO:0007669"/>
    <property type="project" value="TreeGrafter"/>
</dbReference>
<evidence type="ECO:0000313" key="9">
    <source>
        <dbReference type="EMBL" id="KKA25178.1"/>
    </source>
</evidence>
<dbReference type="STRING" id="1408163.A0A0F4Z5N5"/>
<evidence type="ECO:0000256" key="2">
    <source>
        <dbReference type="ARBA" id="ARBA00005896"/>
    </source>
</evidence>
<dbReference type="Pfam" id="PF02668">
    <property type="entry name" value="TauD"/>
    <property type="match status" value="1"/>
</dbReference>
<evidence type="ECO:0000256" key="4">
    <source>
        <dbReference type="ARBA" id="ARBA00022964"/>
    </source>
</evidence>
<dbReference type="Gene3D" id="3.60.130.10">
    <property type="entry name" value="Clavaminate synthase-like"/>
    <property type="match status" value="1"/>
</dbReference>
<dbReference type="Proteomes" id="UP000053958">
    <property type="component" value="Unassembled WGS sequence"/>
</dbReference>
<keyword evidence="6" id="KW-0408">Iron</keyword>
<evidence type="ECO:0000256" key="1">
    <source>
        <dbReference type="ARBA" id="ARBA00001954"/>
    </source>
</evidence>
<accession>A0A0F4Z5N5</accession>
<dbReference type="GO" id="GO:0046872">
    <property type="term" value="F:metal ion binding"/>
    <property type="evidence" value="ECO:0007669"/>
    <property type="project" value="UniProtKB-KW"/>
</dbReference>
<name>A0A0F4Z5N5_RASE3</name>
<keyword evidence="10" id="KW-1185">Reference proteome</keyword>
<comment type="cofactor">
    <cofactor evidence="1">
        <name>Fe(2+)</name>
        <dbReference type="ChEBI" id="CHEBI:29033"/>
    </cofactor>
</comment>
<reference evidence="9 10" key="1">
    <citation type="submission" date="2015-04" db="EMBL/GenBank/DDBJ databases">
        <authorList>
            <person name="Heijne W.H."/>
            <person name="Fedorova N.D."/>
            <person name="Nierman W.C."/>
            <person name="Vollebregt A.W."/>
            <person name="Zhao Z."/>
            <person name="Wu L."/>
            <person name="Kumar M."/>
            <person name="Stam H."/>
            <person name="van den Berg M.A."/>
            <person name="Pel H.J."/>
        </authorList>
    </citation>
    <scope>NUCLEOTIDE SEQUENCE [LARGE SCALE GENOMIC DNA]</scope>
    <source>
        <strain evidence="9 10">CBS 393.64</strain>
    </source>
</reference>
<evidence type="ECO:0000256" key="7">
    <source>
        <dbReference type="SAM" id="MobiDB-lite"/>
    </source>
</evidence>
<gene>
    <name evidence="9" type="ORF">T310_0769</name>
</gene>
<dbReference type="AlphaFoldDB" id="A0A0F4Z5N5"/>
<dbReference type="EMBL" id="LASV01000033">
    <property type="protein sequence ID" value="KKA25178.1"/>
    <property type="molecule type" value="Genomic_DNA"/>
</dbReference>
<evidence type="ECO:0000313" key="10">
    <source>
        <dbReference type="Proteomes" id="UP000053958"/>
    </source>
</evidence>
<evidence type="ECO:0000256" key="3">
    <source>
        <dbReference type="ARBA" id="ARBA00022723"/>
    </source>
</evidence>
<comment type="similarity">
    <text evidence="2">Belongs to the TfdA dioxygenase family.</text>
</comment>
<dbReference type="OrthoDB" id="10257314at2759"/>
<dbReference type="GO" id="GO:0005737">
    <property type="term" value="C:cytoplasm"/>
    <property type="evidence" value="ECO:0007669"/>
    <property type="project" value="TreeGrafter"/>
</dbReference>